<dbReference type="RefSeq" id="WP_186078419.1">
    <property type="nucleotide sequence ID" value="NZ_CAJEWB010000014.1"/>
</dbReference>
<dbReference type="Proteomes" id="UP000588186">
    <property type="component" value="Unassembled WGS sequence"/>
</dbReference>
<gene>
    <name evidence="2" type="ORF">JEOPIN946_01604</name>
</gene>
<evidence type="ECO:0000313" key="3">
    <source>
        <dbReference type="Proteomes" id="UP000588186"/>
    </source>
</evidence>
<keyword evidence="3" id="KW-1185">Reference proteome</keyword>
<dbReference type="AlphaFoldDB" id="A0A6V7RND2"/>
<feature type="signal peptide" evidence="1">
    <location>
        <begin position="1"/>
        <end position="30"/>
    </location>
</feature>
<comment type="caution">
    <text evidence="2">The sequence shown here is derived from an EMBL/GenBank/DDBJ whole genome shotgun (WGS) entry which is preliminary data.</text>
</comment>
<dbReference type="EMBL" id="CAJEWB010000014">
    <property type="protein sequence ID" value="CAD2079707.1"/>
    <property type="molecule type" value="Genomic_DNA"/>
</dbReference>
<organism evidence="2 3">
    <name type="scientific">Phocicoccus pinnipedialis</name>
    <dbReference type="NCBI Taxonomy" id="110845"/>
    <lineage>
        <taxon>Bacteria</taxon>
        <taxon>Bacillati</taxon>
        <taxon>Bacillota</taxon>
        <taxon>Bacilli</taxon>
        <taxon>Bacillales</taxon>
        <taxon>Salinicoccaceae</taxon>
        <taxon>Phocicoccus</taxon>
    </lineage>
</organism>
<protein>
    <submittedName>
        <fullName evidence="2">Uncharacterized protein</fullName>
    </submittedName>
</protein>
<proteinExistence type="predicted"/>
<keyword evidence="1" id="KW-0732">Signal</keyword>
<sequence>MKLKISKIVSLTLIILLVSQNLTNVTSANAFSTDKEIDFRKSVPPISHNFSSEFDYELYQNLLDELGLEKDIPFNEEIPPEIIKKLQNSPTVKKIEEKYQTELSENSFTENNSNLVTTQSIKVIRLGKYIREQGYMGNRELRSYVSYVNRNSYYMGWIALVTGFTSGVYGAIPIGILTQFATGSQFETVKSKAYSGYGMGWVNMYASGKNSYSIIPRRDFSKNFILYKK</sequence>
<reference evidence="2 3" key="1">
    <citation type="submission" date="2020-07" db="EMBL/GenBank/DDBJ databases">
        <authorList>
            <person name="Criscuolo A."/>
        </authorList>
    </citation>
    <scope>NUCLEOTIDE SEQUENCE [LARGE SCALE GENOMIC DNA]</scope>
    <source>
        <strain evidence="2">CIP107946</strain>
    </source>
</reference>
<name>A0A6V7RND2_9BACL</name>
<evidence type="ECO:0000313" key="2">
    <source>
        <dbReference type="EMBL" id="CAD2079707.1"/>
    </source>
</evidence>
<accession>A0A6V7RND2</accession>
<feature type="chain" id="PRO_5028124519" evidence="1">
    <location>
        <begin position="31"/>
        <end position="229"/>
    </location>
</feature>
<evidence type="ECO:0000256" key="1">
    <source>
        <dbReference type="SAM" id="SignalP"/>
    </source>
</evidence>